<proteinExistence type="predicted"/>
<name>A0A9X1VJT3_9BACT</name>
<dbReference type="InterPro" id="IPR026444">
    <property type="entry name" value="Secre_tail"/>
</dbReference>
<feature type="signal peptide" evidence="1">
    <location>
        <begin position="1"/>
        <end position="23"/>
    </location>
</feature>
<feature type="chain" id="PRO_5040968848" evidence="1">
    <location>
        <begin position="24"/>
        <end position="215"/>
    </location>
</feature>
<gene>
    <name evidence="3" type="ORF">MON38_18440</name>
</gene>
<keyword evidence="4" id="KW-1185">Reference proteome</keyword>
<protein>
    <submittedName>
        <fullName evidence="3">T9SS type A sorting domain-containing protein</fullName>
    </submittedName>
</protein>
<keyword evidence="1" id="KW-0732">Signal</keyword>
<reference evidence="3" key="1">
    <citation type="submission" date="2022-03" db="EMBL/GenBank/DDBJ databases">
        <title>Bacterial whole genome sequence for Hymenobacter sp. DH14.</title>
        <authorList>
            <person name="Le V."/>
        </authorList>
    </citation>
    <scope>NUCLEOTIDE SEQUENCE</scope>
    <source>
        <strain evidence="3">DH14</strain>
    </source>
</reference>
<evidence type="ECO:0000256" key="1">
    <source>
        <dbReference type="SAM" id="SignalP"/>
    </source>
</evidence>
<comment type="caution">
    <text evidence="3">The sequence shown here is derived from an EMBL/GenBank/DDBJ whole genome shotgun (WGS) entry which is preliminary data.</text>
</comment>
<dbReference type="Pfam" id="PF18962">
    <property type="entry name" value="Por_Secre_tail"/>
    <property type="match status" value="1"/>
</dbReference>
<evidence type="ECO:0000259" key="2">
    <source>
        <dbReference type="Pfam" id="PF18962"/>
    </source>
</evidence>
<dbReference type="Proteomes" id="UP001139193">
    <property type="component" value="Unassembled WGS sequence"/>
</dbReference>
<dbReference type="RefSeq" id="WP_241937633.1">
    <property type="nucleotide sequence ID" value="NZ_JALBGC010000005.1"/>
</dbReference>
<sequence length="215" mass="22533">MKISTLKLSALLAFLLSATMSMAQTTNYTSIGIIGTATPGAWTTETGMTRTVAGGHDWAYTMTLTAGEAKFRANNDWTVSWGANTFPTGTGSTQNGPNIPVTAGRYLIKFNDQTGVYSFTVAAAAKSSNDAILKMALAPNPASGSLRVAYELPAASNAVIEVQNLLGQRVQALAPVFQAAGAREQQLSLAGVAPGIYLVQLKTADLTQTTRLVVE</sequence>
<dbReference type="AlphaFoldDB" id="A0A9X1VJT3"/>
<evidence type="ECO:0000313" key="3">
    <source>
        <dbReference type="EMBL" id="MCI1189407.1"/>
    </source>
</evidence>
<accession>A0A9X1VJT3</accession>
<feature type="domain" description="Secretion system C-terminal sorting" evidence="2">
    <location>
        <begin position="139"/>
        <end position="214"/>
    </location>
</feature>
<dbReference type="Gene3D" id="2.60.40.3620">
    <property type="match status" value="1"/>
</dbReference>
<organism evidence="3 4">
    <name type="scientific">Hymenobacter cyanobacteriorum</name>
    <dbReference type="NCBI Taxonomy" id="2926463"/>
    <lineage>
        <taxon>Bacteria</taxon>
        <taxon>Pseudomonadati</taxon>
        <taxon>Bacteroidota</taxon>
        <taxon>Cytophagia</taxon>
        <taxon>Cytophagales</taxon>
        <taxon>Hymenobacteraceae</taxon>
        <taxon>Hymenobacter</taxon>
    </lineage>
</organism>
<evidence type="ECO:0000313" key="4">
    <source>
        <dbReference type="Proteomes" id="UP001139193"/>
    </source>
</evidence>
<dbReference type="NCBIfam" id="TIGR04183">
    <property type="entry name" value="Por_Secre_tail"/>
    <property type="match status" value="1"/>
</dbReference>
<dbReference type="EMBL" id="JALBGC010000005">
    <property type="protein sequence ID" value="MCI1189407.1"/>
    <property type="molecule type" value="Genomic_DNA"/>
</dbReference>